<comment type="caution">
    <text evidence="1">The sequence shown here is derived from an EMBL/GenBank/DDBJ whole genome shotgun (WGS) entry which is preliminary data.</text>
</comment>
<dbReference type="RefSeq" id="XP_040739523.1">
    <property type="nucleotide sequence ID" value="XM_040885844.1"/>
</dbReference>
<protein>
    <submittedName>
        <fullName evidence="1">Uncharacterized protein</fullName>
    </submittedName>
</protein>
<accession>A0A1Y1VV93</accession>
<evidence type="ECO:0000313" key="1">
    <source>
        <dbReference type="EMBL" id="ORX65202.1"/>
    </source>
</evidence>
<keyword evidence="2" id="KW-1185">Reference proteome</keyword>
<sequence>MYSEVLFGFERNDDKLILIVHFKEEKYYLYYDDYERYALLKKDKPEDPLFIEHVKDQPCVMFGNIFLFTIRNREYRFKLESGGSYWEFEHLTNNETSTIFQFISKQDPET</sequence>
<organism evidence="1 2">
    <name type="scientific">Linderina pennispora</name>
    <dbReference type="NCBI Taxonomy" id="61395"/>
    <lineage>
        <taxon>Eukaryota</taxon>
        <taxon>Fungi</taxon>
        <taxon>Fungi incertae sedis</taxon>
        <taxon>Zoopagomycota</taxon>
        <taxon>Kickxellomycotina</taxon>
        <taxon>Kickxellomycetes</taxon>
        <taxon>Kickxellales</taxon>
        <taxon>Kickxellaceae</taxon>
        <taxon>Linderina</taxon>
    </lineage>
</organism>
<evidence type="ECO:0000313" key="2">
    <source>
        <dbReference type="Proteomes" id="UP000193922"/>
    </source>
</evidence>
<dbReference type="Proteomes" id="UP000193922">
    <property type="component" value="Unassembled WGS sequence"/>
</dbReference>
<dbReference type="GeneID" id="63802492"/>
<proteinExistence type="predicted"/>
<dbReference type="AlphaFoldDB" id="A0A1Y1VV93"/>
<reference evidence="1 2" key="1">
    <citation type="submission" date="2016-07" db="EMBL/GenBank/DDBJ databases">
        <title>Pervasive Adenine N6-methylation of Active Genes in Fungi.</title>
        <authorList>
            <consortium name="DOE Joint Genome Institute"/>
            <person name="Mondo S.J."/>
            <person name="Dannebaum R.O."/>
            <person name="Kuo R.C."/>
            <person name="Labutti K."/>
            <person name="Haridas S."/>
            <person name="Kuo A."/>
            <person name="Salamov A."/>
            <person name="Ahrendt S.R."/>
            <person name="Lipzen A."/>
            <person name="Sullivan W."/>
            <person name="Andreopoulos W.B."/>
            <person name="Clum A."/>
            <person name="Lindquist E."/>
            <person name="Daum C."/>
            <person name="Ramamoorthy G.K."/>
            <person name="Gryganskyi A."/>
            <person name="Culley D."/>
            <person name="Magnuson J.K."/>
            <person name="James T.Y."/>
            <person name="O'Malley M.A."/>
            <person name="Stajich J.E."/>
            <person name="Spatafora J.W."/>
            <person name="Visel A."/>
            <person name="Grigoriev I.V."/>
        </authorList>
    </citation>
    <scope>NUCLEOTIDE SEQUENCE [LARGE SCALE GENOMIC DNA]</scope>
    <source>
        <strain evidence="1 2">ATCC 12442</strain>
    </source>
</reference>
<name>A0A1Y1VV93_9FUNG</name>
<gene>
    <name evidence="1" type="ORF">DL89DRAFT_261398</name>
</gene>
<dbReference type="EMBL" id="MCFD01000041">
    <property type="protein sequence ID" value="ORX65202.1"/>
    <property type="molecule type" value="Genomic_DNA"/>
</dbReference>